<reference evidence="1" key="1">
    <citation type="submission" date="2018-05" db="EMBL/GenBank/DDBJ databases">
        <title>Complete Genome Sequence of a Novel Sea Otter Poxvirus.</title>
        <authorList>
            <person name="Jacob J.M."/>
            <person name="Subramaniam K."/>
            <person name="Tu S.-L."/>
            <person name="Nielsen O."/>
            <person name="Tuomi P.A."/>
            <person name="Upton C."/>
            <person name="Waltzek T.B."/>
        </authorList>
    </citation>
    <scope>NUCLEOTIDE SEQUENCE [LARGE SCALE GENOMIC DNA]</scope>
    <source>
        <strain evidence="1">ELK</strain>
    </source>
</reference>
<dbReference type="GeneID" id="36841019"/>
<protein>
    <submittedName>
        <fullName evidence="1">Uncharacterized protein</fullName>
    </submittedName>
</protein>
<name>A0A2U9QHL5_9POXV</name>
<dbReference type="KEGG" id="vg:36841019"/>
<dbReference type="RefSeq" id="YP_009480560.1">
    <property type="nucleotide sequence ID" value="NC_037656.1"/>
</dbReference>
<evidence type="ECO:0000313" key="1">
    <source>
        <dbReference type="EMBL" id="AWU47067.1"/>
    </source>
</evidence>
<sequence>MVDAYIVNCVSSILSIPADDNGDEVKKLCAYLVDNNIRQSTFKLCCYQAIVRRTWVLPQEILGINEQQDIDFMIRVNEIRNGLNDSLVLHVYTWERFGYEFHIDGLFRLFMENNFRILIDAKLRYALSSCDFYKNMKQWYNVAEHLFDYNTLLDLNAELLRNSSIIAKNIADNHNPNNEHTNMYKHVIEIFSTFTKMSLQWADLMEYIGKYIAKLDYNKCISECMLISTDLKQYVSIMHTILPYDYFNIAVIKALNKSLLLWPKDNTAIRIYTDHYHVIKDKSFKKLKFLNETSLFYKTIINYLKNNDVKNKYSFMLIINELLNKLPVTIVTNIRKYTSAKIMQRILESSNIDDDTMILIKYVLGEEIDDVIKYIYNICMPRIRTKKIDCIIVDAYNTPVNCLQEQLQTDSLLELHAEIQEIRSLNPTMSFIVSPHCGYTEFTITTSGANVLVIGTTAQYIIVTKADCSNGVSIQELNNILCNALLVKKSLKTLNTHDIVIIDNDIVYFNDAFTCGFDKLRLQN</sequence>
<dbReference type="EMBL" id="MH427217">
    <property type="protein sequence ID" value="AWU47067.1"/>
    <property type="molecule type" value="Genomic_DNA"/>
</dbReference>
<accession>A0A2U9QHL5</accession>
<proteinExistence type="predicted"/>
<organism evidence="1">
    <name type="scientific">Sea otter poxvirus</name>
    <dbReference type="NCBI Taxonomy" id="1416741"/>
    <lineage>
        <taxon>Viruses</taxon>
        <taxon>Varidnaviria</taxon>
        <taxon>Bamfordvirae</taxon>
        <taxon>Nucleocytoviricota</taxon>
        <taxon>Pokkesviricetes</taxon>
        <taxon>Chitovirales</taxon>
        <taxon>Poxviridae</taxon>
        <taxon>Chordopoxvirinae</taxon>
        <taxon>Mustelpoxvirus</taxon>
        <taxon>Mustelpoxvirus seaotterpox</taxon>
        <taxon>Sea otterpox virus</taxon>
    </lineage>
</organism>
<evidence type="ECO:0000313" key="2">
    <source>
        <dbReference type="Proteomes" id="UP000249273"/>
    </source>
</evidence>
<dbReference type="Proteomes" id="UP000249273">
    <property type="component" value="Segment"/>
</dbReference>
<dbReference type="OrthoDB" id="32616at10239"/>
<gene>
    <name evidence="1" type="primary">SOPV-ELK-022</name>
</gene>
<keyword evidence="2" id="KW-1185">Reference proteome</keyword>